<organism evidence="8">
    <name type="scientific">Fundidesulfovibrio putealis</name>
    <dbReference type="NCBI Taxonomy" id="270496"/>
    <lineage>
        <taxon>Bacteria</taxon>
        <taxon>Pseudomonadati</taxon>
        <taxon>Thermodesulfobacteriota</taxon>
        <taxon>Desulfovibrionia</taxon>
        <taxon>Desulfovibrionales</taxon>
        <taxon>Desulfovibrionaceae</taxon>
        <taxon>Fundidesulfovibrio</taxon>
    </lineage>
</organism>
<name>A0A7C4EHQ6_9BACT</name>
<dbReference type="InterPro" id="IPR050595">
    <property type="entry name" value="Bact_response_regulator"/>
</dbReference>
<dbReference type="PANTHER" id="PTHR44591">
    <property type="entry name" value="STRESS RESPONSE REGULATOR PROTEIN 1"/>
    <property type="match status" value="1"/>
</dbReference>
<evidence type="ECO:0000259" key="7">
    <source>
        <dbReference type="PROSITE" id="PS50110"/>
    </source>
</evidence>
<reference evidence="8" key="1">
    <citation type="journal article" date="2020" name="mSystems">
        <title>Genome- and Community-Level Interaction Insights into Carbon Utilization and Element Cycling Functions of Hydrothermarchaeota in Hydrothermal Sediment.</title>
        <authorList>
            <person name="Zhou Z."/>
            <person name="Liu Y."/>
            <person name="Xu W."/>
            <person name="Pan J."/>
            <person name="Luo Z.H."/>
            <person name="Li M."/>
        </authorList>
    </citation>
    <scope>NUCLEOTIDE SEQUENCE [LARGE SCALE GENOMIC DNA]</scope>
    <source>
        <strain evidence="8">SpSt-413</strain>
    </source>
</reference>
<keyword evidence="4" id="KW-0238">DNA-binding</keyword>
<keyword evidence="2" id="KW-0902">Two-component regulatory system</keyword>
<dbReference type="AlphaFoldDB" id="A0A7C4EHQ6"/>
<feature type="modified residue" description="4-aspartylphosphate" evidence="6">
    <location>
        <position position="54"/>
    </location>
</feature>
<keyword evidence="3" id="KW-0805">Transcription regulation</keyword>
<gene>
    <name evidence="8" type="ORF">ENR59_05460</name>
</gene>
<evidence type="ECO:0000256" key="1">
    <source>
        <dbReference type="ARBA" id="ARBA00022553"/>
    </source>
</evidence>
<evidence type="ECO:0000256" key="3">
    <source>
        <dbReference type="ARBA" id="ARBA00023015"/>
    </source>
</evidence>
<evidence type="ECO:0000313" key="8">
    <source>
        <dbReference type="EMBL" id="HGG92384.1"/>
    </source>
</evidence>
<dbReference type="PROSITE" id="PS50110">
    <property type="entry name" value="RESPONSE_REGULATORY"/>
    <property type="match status" value="1"/>
</dbReference>
<dbReference type="GO" id="GO:0003677">
    <property type="term" value="F:DNA binding"/>
    <property type="evidence" value="ECO:0007669"/>
    <property type="project" value="UniProtKB-KW"/>
</dbReference>
<dbReference type="FunFam" id="3.40.50.2300:FF:000001">
    <property type="entry name" value="DNA-binding response regulator PhoB"/>
    <property type="match status" value="1"/>
</dbReference>
<evidence type="ECO:0000256" key="2">
    <source>
        <dbReference type="ARBA" id="ARBA00023012"/>
    </source>
</evidence>
<dbReference type="GO" id="GO:0000160">
    <property type="term" value="P:phosphorelay signal transduction system"/>
    <property type="evidence" value="ECO:0007669"/>
    <property type="project" value="UniProtKB-KW"/>
</dbReference>
<accession>A0A7C4EHQ6</accession>
<dbReference type="Gene3D" id="3.40.50.2300">
    <property type="match status" value="1"/>
</dbReference>
<dbReference type="Pfam" id="PF00072">
    <property type="entry name" value="Response_reg"/>
    <property type="match status" value="1"/>
</dbReference>
<keyword evidence="1 6" id="KW-0597">Phosphoprotein</keyword>
<keyword evidence="5" id="KW-0804">Transcription</keyword>
<sequence length="129" mass="14202">MDQARVLVVDDEKDFNETIVKRLNRRGFGAYSAFSGQQALETLAVREFDVMLLDIMMPGMDGIEVLREVKKRQPGVEVILLTGHASVESGIQGMSLGANAYMIKPVDFEELLAGIAQAFERKRLSAGNA</sequence>
<dbReference type="SMART" id="SM00448">
    <property type="entry name" value="REC"/>
    <property type="match status" value="1"/>
</dbReference>
<protein>
    <submittedName>
        <fullName evidence="8">Response regulator</fullName>
    </submittedName>
</protein>
<dbReference type="InterPro" id="IPR001789">
    <property type="entry name" value="Sig_transdc_resp-reg_receiver"/>
</dbReference>
<evidence type="ECO:0000256" key="5">
    <source>
        <dbReference type="ARBA" id="ARBA00023163"/>
    </source>
</evidence>
<feature type="domain" description="Response regulatory" evidence="7">
    <location>
        <begin position="5"/>
        <end position="119"/>
    </location>
</feature>
<dbReference type="InterPro" id="IPR011006">
    <property type="entry name" value="CheY-like_superfamily"/>
</dbReference>
<proteinExistence type="predicted"/>
<dbReference type="EMBL" id="DSRP01000378">
    <property type="protein sequence ID" value="HGG92384.1"/>
    <property type="molecule type" value="Genomic_DNA"/>
</dbReference>
<dbReference type="PANTHER" id="PTHR44591:SF14">
    <property type="entry name" value="PROTEIN PILG"/>
    <property type="match status" value="1"/>
</dbReference>
<dbReference type="SUPFAM" id="SSF52172">
    <property type="entry name" value="CheY-like"/>
    <property type="match status" value="1"/>
</dbReference>
<evidence type="ECO:0000256" key="4">
    <source>
        <dbReference type="ARBA" id="ARBA00023125"/>
    </source>
</evidence>
<evidence type="ECO:0000256" key="6">
    <source>
        <dbReference type="PROSITE-ProRule" id="PRU00169"/>
    </source>
</evidence>
<comment type="caution">
    <text evidence="8">The sequence shown here is derived from an EMBL/GenBank/DDBJ whole genome shotgun (WGS) entry which is preliminary data.</text>
</comment>